<dbReference type="Proteomes" id="UP000516314">
    <property type="component" value="Chromosome 3"/>
</dbReference>
<accession>A0A7G2EGS0</accession>
<organism evidence="1 2">
    <name type="scientific">Arabidopsis thaliana</name>
    <name type="common">Mouse-ear cress</name>
    <dbReference type="NCBI Taxonomy" id="3702"/>
    <lineage>
        <taxon>Eukaryota</taxon>
        <taxon>Viridiplantae</taxon>
        <taxon>Streptophyta</taxon>
        <taxon>Embryophyta</taxon>
        <taxon>Tracheophyta</taxon>
        <taxon>Spermatophyta</taxon>
        <taxon>Magnoliopsida</taxon>
        <taxon>eudicotyledons</taxon>
        <taxon>Gunneridae</taxon>
        <taxon>Pentapetalae</taxon>
        <taxon>rosids</taxon>
        <taxon>malvids</taxon>
        <taxon>Brassicales</taxon>
        <taxon>Brassicaceae</taxon>
        <taxon>Camelineae</taxon>
        <taxon>Arabidopsis</taxon>
    </lineage>
</organism>
<name>A0A7G2EGS0_ARATH</name>
<evidence type="ECO:0000313" key="1">
    <source>
        <dbReference type="EMBL" id="CAD5322415.1"/>
    </source>
</evidence>
<sequence>MADESNENKKEVKDDEQEILRRVFNCVKIVRSLLEFGFLQLYGHHKFFVKRQRKAQRRQSLSTLWTIARRCIETLIMLWRSCLLSWVLGVNLMISKGWLLGGDLHRGTLNRYYEDISLTTSCAFLARVQRQFFQRRIVSSF</sequence>
<gene>
    <name evidence="1" type="ORF">AT9943_LOCUS10425</name>
</gene>
<dbReference type="EMBL" id="LR881468">
    <property type="protein sequence ID" value="CAD5322415.1"/>
    <property type="molecule type" value="Genomic_DNA"/>
</dbReference>
<evidence type="ECO:0000313" key="2">
    <source>
        <dbReference type="Proteomes" id="UP000516314"/>
    </source>
</evidence>
<protein>
    <submittedName>
        <fullName evidence="1">(thale cress) hypothetical protein</fullName>
    </submittedName>
</protein>
<reference evidence="1 2" key="1">
    <citation type="submission" date="2020-09" db="EMBL/GenBank/DDBJ databases">
        <authorList>
            <person name="Ashkenazy H."/>
        </authorList>
    </citation>
    <scope>NUCLEOTIDE SEQUENCE [LARGE SCALE GENOMIC DNA]</scope>
    <source>
        <strain evidence="2">cv. Cdm-0</strain>
    </source>
</reference>
<proteinExistence type="predicted"/>
<dbReference type="AlphaFoldDB" id="A0A7G2EGS0"/>